<keyword evidence="5 6" id="KW-0472">Membrane</keyword>
<dbReference type="Proteomes" id="UP000885706">
    <property type="component" value="Unassembled WGS sequence"/>
</dbReference>
<evidence type="ECO:0000313" key="8">
    <source>
        <dbReference type="EMBL" id="HDD35410.1"/>
    </source>
</evidence>
<evidence type="ECO:0000256" key="3">
    <source>
        <dbReference type="ARBA" id="ARBA00022692"/>
    </source>
</evidence>
<feature type="transmembrane region" description="Helical" evidence="6">
    <location>
        <begin position="108"/>
        <end position="137"/>
    </location>
</feature>
<dbReference type="InterPro" id="IPR004869">
    <property type="entry name" value="MMPL_dom"/>
</dbReference>
<keyword evidence="4 6" id="KW-1133">Transmembrane helix</keyword>
<feature type="transmembrane region" description="Helical" evidence="6">
    <location>
        <begin position="42"/>
        <end position="63"/>
    </location>
</feature>
<dbReference type="InterPro" id="IPR000731">
    <property type="entry name" value="SSD"/>
</dbReference>
<feature type="transmembrane region" description="Helical" evidence="6">
    <location>
        <begin position="202"/>
        <end position="219"/>
    </location>
</feature>
<dbReference type="PANTHER" id="PTHR33406">
    <property type="entry name" value="MEMBRANE PROTEIN MJ1562-RELATED"/>
    <property type="match status" value="1"/>
</dbReference>
<feature type="transmembrane region" description="Helical" evidence="6">
    <location>
        <begin position="12"/>
        <end position="35"/>
    </location>
</feature>
<feature type="domain" description="SSD" evidence="7">
    <location>
        <begin position="46"/>
        <end position="168"/>
    </location>
</feature>
<dbReference type="SUPFAM" id="SSF82866">
    <property type="entry name" value="Multidrug efflux transporter AcrB transmembrane domain"/>
    <property type="match status" value="2"/>
</dbReference>
<feature type="transmembrane region" description="Helical" evidence="6">
    <location>
        <begin position="458"/>
        <end position="479"/>
    </location>
</feature>
<comment type="subcellular location">
    <subcellularLocation>
        <location evidence="1">Cell membrane</location>
        <topology evidence="1">Multi-pass membrane protein</topology>
    </subcellularLocation>
</comment>
<dbReference type="PANTHER" id="PTHR33406:SF10">
    <property type="entry name" value="SSD DOMAIN-CONTAINING PROTEIN"/>
    <property type="match status" value="1"/>
</dbReference>
<name>A0A7V0I9Y2_DESA2</name>
<gene>
    <name evidence="8" type="ORF">ENF30_01280</name>
</gene>
<feature type="transmembrane region" description="Helical" evidence="6">
    <location>
        <begin position="535"/>
        <end position="558"/>
    </location>
</feature>
<feature type="transmembrane region" description="Helical" evidence="6">
    <location>
        <begin position="143"/>
        <end position="169"/>
    </location>
</feature>
<evidence type="ECO:0000256" key="4">
    <source>
        <dbReference type="ARBA" id="ARBA00022989"/>
    </source>
</evidence>
<feature type="transmembrane region" description="Helical" evidence="6">
    <location>
        <begin position="406"/>
        <end position="425"/>
    </location>
</feature>
<evidence type="ECO:0000256" key="6">
    <source>
        <dbReference type="SAM" id="Phobius"/>
    </source>
</evidence>
<evidence type="ECO:0000256" key="5">
    <source>
        <dbReference type="ARBA" id="ARBA00023136"/>
    </source>
</evidence>
<dbReference type="Gene3D" id="1.20.1640.10">
    <property type="entry name" value="Multidrug efflux transporter AcrB transmembrane domain"/>
    <property type="match status" value="2"/>
</dbReference>
<reference evidence="8" key="1">
    <citation type="journal article" date="2020" name="mSystems">
        <title>Genome- and Community-Level Interaction Insights into Carbon Utilization and Element Cycling Functions of Hydrothermarchaeota in Hydrothermal Sediment.</title>
        <authorList>
            <person name="Zhou Z."/>
            <person name="Liu Y."/>
            <person name="Xu W."/>
            <person name="Pan J."/>
            <person name="Luo Z.H."/>
            <person name="Li M."/>
        </authorList>
    </citation>
    <scope>NUCLEOTIDE SEQUENCE [LARGE SCALE GENOMIC DNA]</scope>
    <source>
        <strain evidence="8">HyVt-113</strain>
    </source>
</reference>
<dbReference type="AlphaFoldDB" id="A0A7V0I9Y2"/>
<dbReference type="EMBL" id="DQWQ01000058">
    <property type="protein sequence ID" value="HDD35410.1"/>
    <property type="molecule type" value="Genomic_DNA"/>
</dbReference>
<dbReference type="InterPro" id="IPR050545">
    <property type="entry name" value="Mycobact_MmpL"/>
</dbReference>
<evidence type="ECO:0000256" key="2">
    <source>
        <dbReference type="ARBA" id="ARBA00022475"/>
    </source>
</evidence>
<feature type="transmembrane region" description="Helical" evidence="6">
    <location>
        <begin position="69"/>
        <end position="87"/>
    </location>
</feature>
<dbReference type="GO" id="GO:0005886">
    <property type="term" value="C:plasma membrane"/>
    <property type="evidence" value="ECO:0007669"/>
    <property type="project" value="UniProtKB-SubCell"/>
</dbReference>
<feature type="transmembrane region" description="Helical" evidence="6">
    <location>
        <begin position="500"/>
        <end position="523"/>
    </location>
</feature>
<dbReference type="Pfam" id="PF03176">
    <property type="entry name" value="MMPL"/>
    <property type="match status" value="2"/>
</dbReference>
<proteinExistence type="predicted"/>
<evidence type="ECO:0000256" key="1">
    <source>
        <dbReference type="ARBA" id="ARBA00004651"/>
    </source>
</evidence>
<dbReference type="PROSITE" id="PS50156">
    <property type="entry name" value="SSD"/>
    <property type="match status" value="1"/>
</dbReference>
<keyword evidence="3 6" id="KW-0812">Transmembrane</keyword>
<keyword evidence="2" id="KW-1003">Cell membrane</keyword>
<organism evidence="8">
    <name type="scientific">Desulfofervidus auxilii</name>
    <dbReference type="NCBI Taxonomy" id="1621989"/>
    <lineage>
        <taxon>Bacteria</taxon>
        <taxon>Pseudomonadati</taxon>
        <taxon>Thermodesulfobacteriota</taxon>
        <taxon>Candidatus Desulfofervidia</taxon>
        <taxon>Candidatus Desulfofervidales</taxon>
        <taxon>Candidatus Desulfofervidaceae</taxon>
        <taxon>Candidatus Desulfofervidus</taxon>
    </lineage>
</organism>
<accession>A0A7V0I9Y2</accession>
<feature type="transmembrane region" description="Helical" evidence="6">
    <location>
        <begin position="432"/>
        <end position="452"/>
    </location>
</feature>
<evidence type="ECO:0000259" key="7">
    <source>
        <dbReference type="PROSITE" id="PS50156"/>
    </source>
</evidence>
<sequence length="567" mass="63720">SGRPILEGYIDTHLISVIHVFVVALVIILLLLFLAFRKKRGFLLPLLAGSMSVVFSLAIINLFHLRLNPFTILLPFLIFVLTIAHSIQFMERYFEESLINKDKTKVGYTVLSSLLSPIRASLFTDFLGFASLILIPIPAMRTMAILGSFGVLSIFITVVLFLPSCFSVFPLPKIQKNNPDLGFTQRILKSFTHLWQRGWQRFFIFFIFLGIFIISIYGLRHIEVGENEPGTSILYHNASYNVAERKINAYFSGSNPYYIFVEGKTPEALLKADVIKEMDSLETFLRKNLKEAGYSLSLADYMKLMNLAVQHRFDVPKKDKTIGEYIFLYESNAFPGEFDVFVTPDHRFANIRLDLKDCRGETIEKAINLTKRWIKENNKNPWARFKYAGGLIGILGATNDVIRHGLFVSMAVLSILIFIRISLALRSFAGGFILFIPLLFSMAVTFGSFGLFHIPFTVATLPVAAMGTGLGIDFSIYLASRIKEEKDKGQNLIVAINHGVLTCGKAVFFTGTILTIGVMSWLFSFLKLQAKLGGTLGFLLFLNMLSALIILPIFILIFKPKFLAGGK</sequence>
<protein>
    <recommendedName>
        <fullName evidence="7">SSD domain-containing protein</fullName>
    </recommendedName>
</protein>
<comment type="caution">
    <text evidence="8">The sequence shown here is derived from an EMBL/GenBank/DDBJ whole genome shotgun (WGS) entry which is preliminary data.</text>
</comment>
<feature type="non-terminal residue" evidence="8">
    <location>
        <position position="1"/>
    </location>
</feature>